<dbReference type="Pfam" id="PF10704">
    <property type="entry name" value="DUF2508"/>
    <property type="match status" value="1"/>
</dbReference>
<accession>A0A1U6JRL0</accession>
<name>A0A1U6JRL0_9CLOT</name>
<dbReference type="EMBL" id="LT799839">
    <property type="protein sequence ID" value="SLK22962.1"/>
    <property type="molecule type" value="Genomic_DNA"/>
</dbReference>
<dbReference type="STRING" id="1351755.CCH01_26430"/>
<evidence type="ECO:0008006" key="3">
    <source>
        <dbReference type="Google" id="ProtNLM"/>
    </source>
</evidence>
<sequence>MNKGIIADLLMQRVDYSKEDQEIIDNIEDARMEMEVARAMFDFVSDPKLIEVAIHAEDVAKMRYDYLISLAKKREIRRKID</sequence>
<evidence type="ECO:0000313" key="2">
    <source>
        <dbReference type="Proteomes" id="UP000190476"/>
    </source>
</evidence>
<dbReference type="AlphaFoldDB" id="A0A1U6JRL0"/>
<dbReference type="RefSeq" id="WP_079481720.1">
    <property type="nucleotide sequence ID" value="NZ_CBML010000008.1"/>
</dbReference>
<protein>
    <recommendedName>
        <fullName evidence="3">DUF2508 family protein</fullName>
    </recommendedName>
</protein>
<evidence type="ECO:0000313" key="1">
    <source>
        <dbReference type="EMBL" id="SLK22962.1"/>
    </source>
</evidence>
<organism evidence="1 2">
    <name type="scientific">Clostridium chauvoei JF4335</name>
    <dbReference type="NCBI Taxonomy" id="1351755"/>
    <lineage>
        <taxon>Bacteria</taxon>
        <taxon>Bacillati</taxon>
        <taxon>Bacillota</taxon>
        <taxon>Clostridia</taxon>
        <taxon>Eubacteriales</taxon>
        <taxon>Clostridiaceae</taxon>
        <taxon>Clostridium</taxon>
    </lineage>
</organism>
<reference evidence="2" key="1">
    <citation type="submission" date="2017-03" db="EMBL/GenBank/DDBJ databases">
        <authorList>
            <person name="Falquet L."/>
            <person name="Falquet L."/>
        </authorList>
    </citation>
    <scope>NUCLEOTIDE SEQUENCE [LARGE SCALE GENOMIC DNA]</scope>
</reference>
<dbReference type="GeneID" id="66302795"/>
<dbReference type="OrthoDB" id="1809893at2"/>
<gene>
    <name evidence="1" type="ORF">CCH01_26430</name>
</gene>
<dbReference type="Proteomes" id="UP000190476">
    <property type="component" value="Chromosome I"/>
</dbReference>
<dbReference type="InterPro" id="IPR019644">
    <property type="entry name" value="DUF2508"/>
</dbReference>
<proteinExistence type="predicted"/>
<keyword evidence="2" id="KW-1185">Reference proteome</keyword>